<evidence type="ECO:0000256" key="2">
    <source>
        <dbReference type="ARBA" id="ARBA00022454"/>
    </source>
</evidence>
<dbReference type="GO" id="GO:0000781">
    <property type="term" value="C:chromosome, telomeric region"/>
    <property type="evidence" value="ECO:0007669"/>
    <property type="project" value="UniProtKB-SubCell"/>
</dbReference>
<reference evidence="7" key="1">
    <citation type="journal article" date="2014" name="Genome Announc.">
        <title>Draft genome sequence of Colletotrichum sublineola, a destructive pathogen of cultivated sorghum.</title>
        <authorList>
            <person name="Baroncelli R."/>
            <person name="Sanz-Martin J.M."/>
            <person name="Rech G.E."/>
            <person name="Sukno S.A."/>
            <person name="Thon M.R."/>
        </authorList>
    </citation>
    <scope>NUCLEOTIDE SEQUENCE [LARGE SCALE GENOMIC DNA]</scope>
    <source>
        <strain evidence="7">TX430BB</strain>
    </source>
</reference>
<dbReference type="Gene3D" id="1.10.287.110">
    <property type="entry name" value="DnaJ domain"/>
    <property type="match status" value="1"/>
</dbReference>
<feature type="compositionally biased region" description="Basic residues" evidence="4">
    <location>
        <begin position="532"/>
        <end position="543"/>
    </location>
</feature>
<evidence type="ECO:0000313" key="7">
    <source>
        <dbReference type="Proteomes" id="UP000027238"/>
    </source>
</evidence>
<keyword evidence="2" id="KW-0158">Chromosome</keyword>
<dbReference type="SMART" id="SM00271">
    <property type="entry name" value="DnaJ"/>
    <property type="match status" value="1"/>
</dbReference>
<proteinExistence type="predicted"/>
<evidence type="ECO:0000313" key="6">
    <source>
        <dbReference type="EMBL" id="KDN61508.1"/>
    </source>
</evidence>
<dbReference type="HOGENOM" id="CLU_426414_0_0_1"/>
<dbReference type="PROSITE" id="PS00636">
    <property type="entry name" value="DNAJ_1"/>
    <property type="match status" value="1"/>
</dbReference>
<organism evidence="6 7">
    <name type="scientific">Colletotrichum sublineola</name>
    <name type="common">Sorghum anthracnose fungus</name>
    <dbReference type="NCBI Taxonomy" id="1173701"/>
    <lineage>
        <taxon>Eukaryota</taxon>
        <taxon>Fungi</taxon>
        <taxon>Dikarya</taxon>
        <taxon>Ascomycota</taxon>
        <taxon>Pezizomycotina</taxon>
        <taxon>Sordariomycetes</taxon>
        <taxon>Hypocreomycetidae</taxon>
        <taxon>Glomerellales</taxon>
        <taxon>Glomerellaceae</taxon>
        <taxon>Colletotrichum</taxon>
        <taxon>Colletotrichum graminicola species complex</taxon>
    </lineage>
</organism>
<dbReference type="SUPFAM" id="SSF50249">
    <property type="entry name" value="Nucleic acid-binding proteins"/>
    <property type="match status" value="1"/>
</dbReference>
<name>A0A066WX86_COLSU</name>
<evidence type="ECO:0000259" key="5">
    <source>
        <dbReference type="PROSITE" id="PS50076"/>
    </source>
</evidence>
<dbReference type="Pfam" id="PF23302">
    <property type="entry name" value="HTH_DNAJC9"/>
    <property type="match status" value="1"/>
</dbReference>
<dbReference type="PANTHER" id="PTHR44144">
    <property type="entry name" value="DNAJ HOMOLOG SUBFAMILY C MEMBER 9"/>
    <property type="match status" value="1"/>
</dbReference>
<dbReference type="InterPro" id="IPR018253">
    <property type="entry name" value="DnaJ_domain_CS"/>
</dbReference>
<accession>A0A066WX86</accession>
<dbReference type="GO" id="GO:0005634">
    <property type="term" value="C:nucleus"/>
    <property type="evidence" value="ECO:0007669"/>
    <property type="project" value="TreeGrafter"/>
</dbReference>
<dbReference type="AlphaFoldDB" id="A0A066WX86"/>
<keyword evidence="7" id="KW-1185">Reference proteome</keyword>
<dbReference type="GO" id="GO:0005737">
    <property type="term" value="C:cytoplasm"/>
    <property type="evidence" value="ECO:0007669"/>
    <property type="project" value="TreeGrafter"/>
</dbReference>
<gene>
    <name evidence="6" type="ORF">CSUB01_00591</name>
</gene>
<dbReference type="OMA" id="ERPFHRI"/>
<protein>
    <submittedName>
        <fullName evidence="6">Putative DnaJ domain-containing protein</fullName>
    </submittedName>
</protein>
<feature type="domain" description="J" evidence="5">
    <location>
        <begin position="16"/>
        <end position="83"/>
    </location>
</feature>
<evidence type="ECO:0000256" key="1">
    <source>
        <dbReference type="ARBA" id="ARBA00004574"/>
    </source>
</evidence>
<dbReference type="OrthoDB" id="77828at2759"/>
<dbReference type="InterPro" id="IPR018856">
    <property type="entry name" value="Stn1_N"/>
</dbReference>
<feature type="region of interest" description="Disordered" evidence="4">
    <location>
        <begin position="260"/>
        <end position="310"/>
    </location>
</feature>
<evidence type="ECO:0000256" key="3">
    <source>
        <dbReference type="ARBA" id="ARBA00022895"/>
    </source>
</evidence>
<dbReference type="InterPro" id="IPR001623">
    <property type="entry name" value="DnaJ_domain"/>
</dbReference>
<comment type="caution">
    <text evidence="6">The sequence shown here is derived from an EMBL/GenBank/DDBJ whole genome shotgun (WGS) entry which is preliminary data.</text>
</comment>
<dbReference type="InterPro" id="IPR056453">
    <property type="entry name" value="HTH_DNAJC9"/>
</dbReference>
<dbReference type="PRINTS" id="PR00625">
    <property type="entry name" value="JDOMAIN"/>
</dbReference>
<evidence type="ECO:0000256" key="4">
    <source>
        <dbReference type="SAM" id="MobiDB-lite"/>
    </source>
</evidence>
<feature type="region of interest" description="Disordered" evidence="4">
    <location>
        <begin position="519"/>
        <end position="548"/>
    </location>
</feature>
<dbReference type="PANTHER" id="PTHR44144:SF1">
    <property type="entry name" value="DNAJ HOMOLOG SUBFAMILY C MEMBER 9"/>
    <property type="match status" value="1"/>
</dbReference>
<dbReference type="Proteomes" id="UP000027238">
    <property type="component" value="Unassembled WGS sequence"/>
</dbReference>
<dbReference type="Gene3D" id="2.40.50.140">
    <property type="entry name" value="Nucleic acid-binding proteins"/>
    <property type="match status" value="1"/>
</dbReference>
<dbReference type="EMBL" id="JMSE01001406">
    <property type="protein sequence ID" value="KDN61508.1"/>
    <property type="molecule type" value="Genomic_DNA"/>
</dbReference>
<dbReference type="PROSITE" id="PS50076">
    <property type="entry name" value="DNAJ_2"/>
    <property type="match status" value="1"/>
</dbReference>
<feature type="region of interest" description="Disordered" evidence="4">
    <location>
        <begin position="422"/>
        <end position="452"/>
    </location>
</feature>
<dbReference type="CDD" id="cd06257">
    <property type="entry name" value="DnaJ"/>
    <property type="match status" value="1"/>
</dbReference>
<dbReference type="InterPro" id="IPR052594">
    <property type="entry name" value="J_domain-containing_protein"/>
</dbReference>
<dbReference type="InterPro" id="IPR036869">
    <property type="entry name" value="J_dom_sf"/>
</dbReference>
<keyword evidence="3" id="KW-0779">Telomere</keyword>
<dbReference type="Pfam" id="PF00226">
    <property type="entry name" value="DnaJ"/>
    <property type="match status" value="1"/>
</dbReference>
<dbReference type="FunFam" id="1.10.287.110:FF:000110">
    <property type="entry name" value="DnaJ domain protein (AFU_orthologue AFUA_2G13210)"/>
    <property type="match status" value="1"/>
</dbReference>
<dbReference type="InterPro" id="IPR012340">
    <property type="entry name" value="NA-bd_OB-fold"/>
</dbReference>
<dbReference type="eggNOG" id="KOG0719">
    <property type="taxonomic scope" value="Eukaryota"/>
</dbReference>
<dbReference type="Pfam" id="PF10451">
    <property type="entry name" value="Stn1"/>
    <property type="match status" value="1"/>
</dbReference>
<feature type="compositionally biased region" description="Basic and acidic residues" evidence="4">
    <location>
        <begin position="519"/>
        <end position="531"/>
    </location>
</feature>
<sequence length="642" mass="72651">MPSSDDLVEGDPPVIDPYEILGLEREATADQVKSAYRKAALKNHPDKVTDDQRDEAKERFQSIAFAYAILSDPTRRKRYDTTGSTSESIVDSEGFNWSDYYREQFRDAISADAIEKFAKKYKGSDEEKDDVLLAYEEHKGDMDKIYETVMLSDVLEDDERFRKIINDAIANEDVPRFKRFTMESRLSKAARVKAAKGEAQEAEEYAKELGVHDKLFGDKETKGKKKAKDAGEDDLAALIKSNQQKRAGFLDDLAAKYGATSQPRKGKKRAVEEEEEEPSEEAFQAAAARLKKAKAEESKPAKAGRRSKRHDQIWVDGAHLIQKDHAMTSDQSAGLYPRYCLHLSPTFNTWCLLHASDIHGLKSVPEYEVQNFYFHKNLPIKWARIVGIVVAIDDFPGRRIYTVDDSSGACIECVVALKTPPLSDASAPKPDTRGWSSGNRPQPQPPADCMDVDVGSVVDVKGGLAAFREEMQIKIEKVRILRSTEQEVALWERRTRFRNEVLLQPWVLSQKQIQMCKKEEIGGTTGDEREEKRRKKEKRRAERKKVEEEMRQKADALAAAAAAAAKEDQYRAYKLKKESQRLPKPLLASAATDPAVEENRYRIHKLRRSGVRSSDRRTGAPGSLLRQVLDDSIRERVDALGR</sequence>
<dbReference type="GO" id="GO:0031072">
    <property type="term" value="F:heat shock protein binding"/>
    <property type="evidence" value="ECO:0007669"/>
    <property type="project" value="TreeGrafter"/>
</dbReference>
<comment type="subcellular location">
    <subcellularLocation>
        <location evidence="1">Chromosome</location>
        <location evidence="1">Telomere</location>
    </subcellularLocation>
</comment>
<dbReference type="SUPFAM" id="SSF46565">
    <property type="entry name" value="Chaperone J-domain"/>
    <property type="match status" value="1"/>
</dbReference>